<dbReference type="Pfam" id="PF13532">
    <property type="entry name" value="2OG-FeII_Oxy_2"/>
    <property type="match status" value="1"/>
</dbReference>
<keyword evidence="11" id="KW-1185">Reference proteome</keyword>
<evidence type="ECO:0000256" key="4">
    <source>
        <dbReference type="ARBA" id="ARBA00022964"/>
    </source>
</evidence>
<proteinExistence type="inferred from homology"/>
<feature type="compositionally biased region" description="Low complexity" evidence="8">
    <location>
        <begin position="203"/>
        <end position="220"/>
    </location>
</feature>
<dbReference type="AlphaFoldDB" id="A0A9P7B6L6"/>
<dbReference type="InterPro" id="IPR037151">
    <property type="entry name" value="AlkB-like_sf"/>
</dbReference>
<evidence type="ECO:0000256" key="1">
    <source>
        <dbReference type="ARBA" id="ARBA00004123"/>
    </source>
</evidence>
<sequence>MTRLRTVSTPVPGIAIWYDFVTPAEEQYLIQAIGGDPQPQPGPQEDGSAQSSSSSNVVATAGGDDDDGTTATTGTHEASTGSNTPRKAWGWKDLNGRRSMYWGGTVTPSGSLVPAPFPTFMDSAWPNVLDRIAETGVYDEWTGGKGKGKERGPNHCLVNEYLPGQGIMPHTDGPAYLPCTSTLSLGSHTVLCLRSKPSHLALSSSSSPNTDTDTDSTSDSNNKEKQEEDDEARRAASIAAVQKLDLFLPARSLVVLTSTLYSDWLHGIAPLKGDSIDSLMGCANWDDWWTYQREVQKEGEGGAEKEREMVEAGKGWERQRRISLTCRRVAGKVRNLGSMLGLGGGGGASRGARRS</sequence>
<dbReference type="GO" id="GO:0005634">
    <property type="term" value="C:nucleus"/>
    <property type="evidence" value="ECO:0007669"/>
    <property type="project" value="UniProtKB-SubCell"/>
</dbReference>
<evidence type="ECO:0000313" key="10">
    <source>
        <dbReference type="EMBL" id="KAG0661647.1"/>
    </source>
</evidence>
<feature type="region of interest" description="Disordered" evidence="8">
    <location>
        <begin position="33"/>
        <end position="90"/>
    </location>
</feature>
<dbReference type="Proteomes" id="UP000777482">
    <property type="component" value="Unassembled WGS sequence"/>
</dbReference>
<evidence type="ECO:0000256" key="8">
    <source>
        <dbReference type="SAM" id="MobiDB-lite"/>
    </source>
</evidence>
<keyword evidence="4" id="KW-0223">Dioxygenase</keyword>
<comment type="subcellular location">
    <subcellularLocation>
        <location evidence="1">Nucleus</location>
    </subcellularLocation>
</comment>
<evidence type="ECO:0000313" key="11">
    <source>
        <dbReference type="Proteomes" id="UP000777482"/>
    </source>
</evidence>
<keyword evidence="7" id="KW-0539">Nucleus</keyword>
<protein>
    <recommendedName>
        <fullName evidence="9">Fe2OG dioxygenase domain-containing protein</fullName>
    </recommendedName>
</protein>
<feature type="compositionally biased region" description="Basic and acidic residues" evidence="8">
    <location>
        <begin position="221"/>
        <end position="234"/>
    </location>
</feature>
<keyword evidence="5" id="KW-0560">Oxidoreductase</keyword>
<dbReference type="InterPro" id="IPR032862">
    <property type="entry name" value="ALKBH6"/>
</dbReference>
<comment type="caution">
    <text evidence="10">The sequence shown here is derived from an EMBL/GenBank/DDBJ whole genome shotgun (WGS) entry which is preliminary data.</text>
</comment>
<dbReference type="PROSITE" id="PS51471">
    <property type="entry name" value="FE2OG_OXY"/>
    <property type="match status" value="1"/>
</dbReference>
<accession>A0A9P7B6L6</accession>
<dbReference type="GO" id="GO:0046872">
    <property type="term" value="F:metal ion binding"/>
    <property type="evidence" value="ECO:0007669"/>
    <property type="project" value="UniProtKB-KW"/>
</dbReference>
<gene>
    <name evidence="10" type="ORF">C6P46_003868</name>
</gene>
<feature type="domain" description="Fe2OG dioxygenase" evidence="9">
    <location>
        <begin position="152"/>
        <end position="330"/>
    </location>
</feature>
<dbReference type="InterPro" id="IPR005123">
    <property type="entry name" value="Oxoglu/Fe-dep_dioxygenase_dom"/>
</dbReference>
<reference evidence="10 11" key="1">
    <citation type="submission" date="2020-11" db="EMBL/GenBank/DDBJ databases">
        <title>Kefir isolates.</title>
        <authorList>
            <person name="Marcisauskas S."/>
            <person name="Kim Y."/>
            <person name="Blasche S."/>
        </authorList>
    </citation>
    <scope>NUCLEOTIDE SEQUENCE [LARGE SCALE GENOMIC DNA]</scope>
    <source>
        <strain evidence="10 11">KR</strain>
    </source>
</reference>
<evidence type="ECO:0000259" key="9">
    <source>
        <dbReference type="PROSITE" id="PS51471"/>
    </source>
</evidence>
<evidence type="ECO:0000256" key="2">
    <source>
        <dbReference type="ARBA" id="ARBA00007879"/>
    </source>
</evidence>
<dbReference type="Gene3D" id="2.60.120.590">
    <property type="entry name" value="Alpha-ketoglutarate-dependent dioxygenase AlkB-like"/>
    <property type="match status" value="1"/>
</dbReference>
<feature type="compositionally biased region" description="Polar residues" evidence="8">
    <location>
        <begin position="76"/>
        <end position="85"/>
    </location>
</feature>
<dbReference type="PANTHER" id="PTHR46030:SF1">
    <property type="entry name" value="ALPHA-KETOGLUTARATE-DEPENDENT DIOXYGENASE ALKB HOMOLOG 6"/>
    <property type="match status" value="1"/>
</dbReference>
<keyword evidence="6" id="KW-0408">Iron</keyword>
<feature type="compositionally biased region" description="Low complexity" evidence="8">
    <location>
        <begin position="43"/>
        <end position="62"/>
    </location>
</feature>
<feature type="region of interest" description="Disordered" evidence="8">
    <location>
        <begin position="200"/>
        <end position="234"/>
    </location>
</feature>
<dbReference type="PANTHER" id="PTHR46030">
    <property type="entry name" value="ALPHA-KETOGLUTARATE-DEPENDENT DIOXYGENASE ALKB HOMOLOG 6"/>
    <property type="match status" value="1"/>
</dbReference>
<evidence type="ECO:0000256" key="6">
    <source>
        <dbReference type="ARBA" id="ARBA00023004"/>
    </source>
</evidence>
<organism evidence="10 11">
    <name type="scientific">Rhodotorula mucilaginosa</name>
    <name type="common">Yeast</name>
    <name type="synonym">Rhodotorula rubra</name>
    <dbReference type="NCBI Taxonomy" id="5537"/>
    <lineage>
        <taxon>Eukaryota</taxon>
        <taxon>Fungi</taxon>
        <taxon>Dikarya</taxon>
        <taxon>Basidiomycota</taxon>
        <taxon>Pucciniomycotina</taxon>
        <taxon>Microbotryomycetes</taxon>
        <taxon>Sporidiobolales</taxon>
        <taxon>Sporidiobolaceae</taxon>
        <taxon>Rhodotorula</taxon>
    </lineage>
</organism>
<comment type="similarity">
    <text evidence="2">Belongs to the alkB family.</text>
</comment>
<evidence type="ECO:0000256" key="3">
    <source>
        <dbReference type="ARBA" id="ARBA00022723"/>
    </source>
</evidence>
<evidence type="ECO:0000256" key="7">
    <source>
        <dbReference type="ARBA" id="ARBA00023242"/>
    </source>
</evidence>
<dbReference type="GO" id="GO:0051213">
    <property type="term" value="F:dioxygenase activity"/>
    <property type="evidence" value="ECO:0007669"/>
    <property type="project" value="UniProtKB-KW"/>
</dbReference>
<dbReference type="InterPro" id="IPR027450">
    <property type="entry name" value="AlkB-like"/>
</dbReference>
<dbReference type="EMBL" id="PUHQ01000033">
    <property type="protein sequence ID" value="KAG0661647.1"/>
    <property type="molecule type" value="Genomic_DNA"/>
</dbReference>
<keyword evidence="3" id="KW-0479">Metal-binding</keyword>
<name>A0A9P7B6L6_RHOMI</name>
<dbReference type="SUPFAM" id="SSF51197">
    <property type="entry name" value="Clavaminate synthase-like"/>
    <property type="match status" value="1"/>
</dbReference>
<dbReference type="OrthoDB" id="412814at2759"/>
<evidence type="ECO:0000256" key="5">
    <source>
        <dbReference type="ARBA" id="ARBA00023002"/>
    </source>
</evidence>